<comment type="caution">
    <text evidence="1">The sequence shown here is derived from an EMBL/GenBank/DDBJ whole genome shotgun (WGS) entry which is preliminary data.</text>
</comment>
<proteinExistence type="predicted"/>
<organism evidence="1 2">
    <name type="scientific">Neisseria dumasiana</name>
    <dbReference type="NCBI Taxonomy" id="1931275"/>
    <lineage>
        <taxon>Bacteria</taxon>
        <taxon>Pseudomonadati</taxon>
        <taxon>Pseudomonadota</taxon>
        <taxon>Betaproteobacteria</taxon>
        <taxon>Neisseriales</taxon>
        <taxon>Neisseriaceae</taxon>
        <taxon>Neisseria</taxon>
    </lineage>
</organism>
<evidence type="ECO:0000313" key="1">
    <source>
        <dbReference type="EMBL" id="OSI21243.1"/>
    </source>
</evidence>
<protein>
    <submittedName>
        <fullName evidence="1">Uncharacterized protein</fullName>
    </submittedName>
</protein>
<dbReference type="OrthoDB" id="572274at2"/>
<dbReference type="STRING" id="1931275.BV914_07505"/>
<dbReference type="Proteomes" id="UP000193303">
    <property type="component" value="Unassembled WGS sequence"/>
</dbReference>
<dbReference type="Pfam" id="PF04525">
    <property type="entry name" value="LOR"/>
    <property type="match status" value="1"/>
</dbReference>
<dbReference type="RefSeq" id="WP_054599752.1">
    <property type="nucleotide sequence ID" value="NZ_MTAA01000015.1"/>
</dbReference>
<gene>
    <name evidence="1" type="ORF">BV912_06435</name>
</gene>
<evidence type="ECO:0000313" key="2">
    <source>
        <dbReference type="Proteomes" id="UP000193303"/>
    </source>
</evidence>
<dbReference type="AlphaFoldDB" id="A0A1X3DIE0"/>
<reference evidence="2" key="1">
    <citation type="submission" date="2017-01" db="EMBL/GenBank/DDBJ databases">
        <authorList>
            <person name="Mah S.A."/>
            <person name="Swanson W.J."/>
            <person name="Moy G.W."/>
            <person name="Vacquier V.D."/>
        </authorList>
    </citation>
    <scope>NUCLEOTIDE SEQUENCE [LARGE SCALE GENOMIC DNA]</scope>
    <source>
        <strain evidence="2">124861</strain>
    </source>
</reference>
<dbReference type="EMBL" id="MTAB01000012">
    <property type="protein sequence ID" value="OSI21243.1"/>
    <property type="molecule type" value="Genomic_DNA"/>
</dbReference>
<dbReference type="InterPro" id="IPR007612">
    <property type="entry name" value="LOR"/>
</dbReference>
<name>A0A1X3DIE0_9NEIS</name>
<accession>A0A1X3DIE0</accession>
<sequence length="198" mass="22346">MQNLQFPLNFTFKIFTPSNDFTVFNAQGEEVAYTRQKIFKIKESIEIFRNSSRNEKLYTIDADRIIDFNASYTVRDAAGRTIGSIKRSGMKSLWKTSYTLSDAAGNLRYTLHEANPWVAVVDGIVGEIPFIGMLTGYFLNPTYTIATPDGRETYLLKKNASFLERKFSLEKTAQAPAEDDVLVLNAAMLLMLLERGDG</sequence>